<dbReference type="PROSITE" id="PS00470">
    <property type="entry name" value="IDH_IMDH"/>
    <property type="match status" value="1"/>
</dbReference>
<keyword evidence="5" id="KW-1185">Reference proteome</keyword>
<keyword evidence="2" id="KW-0560">Oxidoreductase</keyword>
<dbReference type="RefSeq" id="WP_259546073.1">
    <property type="nucleotide sequence ID" value="NZ_BAABHW010000001.1"/>
</dbReference>
<dbReference type="InterPro" id="IPR019818">
    <property type="entry name" value="IsoCit/isopropylmalate_DH_CS"/>
</dbReference>
<dbReference type="InterPro" id="IPR024084">
    <property type="entry name" value="IsoPropMal-DH-like_dom"/>
</dbReference>
<dbReference type="SMART" id="SM01329">
    <property type="entry name" value="Iso_dh"/>
    <property type="match status" value="1"/>
</dbReference>
<protein>
    <submittedName>
        <fullName evidence="4">Isocitrate/isopropylmalate dehydrogenase family protein</fullName>
    </submittedName>
</protein>
<evidence type="ECO:0000313" key="5">
    <source>
        <dbReference type="Proteomes" id="UP001499910"/>
    </source>
</evidence>
<name>A0ABP9L6N8_9RHOB</name>
<dbReference type="Proteomes" id="UP001499910">
    <property type="component" value="Unassembled WGS sequence"/>
</dbReference>
<feature type="domain" description="Isopropylmalate dehydrogenase-like" evidence="3">
    <location>
        <begin position="5"/>
        <end position="352"/>
    </location>
</feature>
<evidence type="ECO:0000259" key="3">
    <source>
        <dbReference type="SMART" id="SM01329"/>
    </source>
</evidence>
<sequence>MSGPRLLLLDGDGIGPEIVAATREVLAATSDKFGLGLAFETAVIGFDALRTQGATISEATIETARNADGIVLGPVSHNDYPPAAEGGLNPSGVLRKRLDLFANIRPAATRPFLPHPSSTGFDLITVRENTEGFYADRSMHAGPGEIMPDPDMALAIRKITRTACRRIAEAAFDLAATRPARHVTAVHKANVLRLSDGVFLEECRKLAEANPAIRYDEVLVDAMAAHLVRDASRYDVIVTTNMYGDILSDLAAELSGSLGLAASLNAGTDHAMAQAQHGSAPDIAGKGVANPASLIGSAAMLLDWLGQRRADGALATAATAIGKALDAGLSDTATRTPDLGGSATTAEMTQAMIAAL</sequence>
<evidence type="ECO:0000256" key="2">
    <source>
        <dbReference type="ARBA" id="ARBA00023002"/>
    </source>
</evidence>
<evidence type="ECO:0000313" key="4">
    <source>
        <dbReference type="EMBL" id="GAA5070042.1"/>
    </source>
</evidence>
<accession>A0ABP9L6N8</accession>
<dbReference type="PANTHER" id="PTHR11835:SF34">
    <property type="entry name" value="ISOCITRATE DEHYDROGENASE [NAD] SUBUNIT ALPHA, MITOCHONDRIAL"/>
    <property type="match status" value="1"/>
</dbReference>
<evidence type="ECO:0000256" key="1">
    <source>
        <dbReference type="ARBA" id="ARBA00007769"/>
    </source>
</evidence>
<dbReference type="EMBL" id="BAABHW010000001">
    <property type="protein sequence ID" value="GAA5070042.1"/>
    <property type="molecule type" value="Genomic_DNA"/>
</dbReference>
<comment type="similarity">
    <text evidence="1">Belongs to the isocitrate and isopropylmalate dehydrogenases family.</text>
</comment>
<proteinExistence type="inferred from homology"/>
<dbReference type="Gene3D" id="3.40.718.10">
    <property type="entry name" value="Isopropylmalate Dehydrogenase"/>
    <property type="match status" value="1"/>
</dbReference>
<dbReference type="PANTHER" id="PTHR11835">
    <property type="entry name" value="DECARBOXYLATING DEHYDROGENASES-ISOCITRATE, ISOPROPYLMALATE, TARTRATE"/>
    <property type="match status" value="1"/>
</dbReference>
<reference evidence="5" key="1">
    <citation type="journal article" date="2019" name="Int. J. Syst. Evol. Microbiol.">
        <title>The Global Catalogue of Microorganisms (GCM) 10K type strain sequencing project: providing services to taxonomists for standard genome sequencing and annotation.</title>
        <authorList>
            <consortium name="The Broad Institute Genomics Platform"/>
            <consortium name="The Broad Institute Genome Sequencing Center for Infectious Disease"/>
            <person name="Wu L."/>
            <person name="Ma J."/>
        </authorList>
    </citation>
    <scope>NUCLEOTIDE SEQUENCE [LARGE SCALE GENOMIC DNA]</scope>
    <source>
        <strain evidence="5">JCM 18015</strain>
    </source>
</reference>
<organism evidence="4 5">
    <name type="scientific">[Roseibacterium] beibuensis</name>
    <dbReference type="NCBI Taxonomy" id="1193142"/>
    <lineage>
        <taxon>Bacteria</taxon>
        <taxon>Pseudomonadati</taxon>
        <taxon>Pseudomonadota</taxon>
        <taxon>Alphaproteobacteria</taxon>
        <taxon>Rhodobacterales</taxon>
        <taxon>Roseobacteraceae</taxon>
        <taxon>Roseicyclus</taxon>
    </lineage>
</organism>
<dbReference type="SUPFAM" id="SSF53659">
    <property type="entry name" value="Isocitrate/Isopropylmalate dehydrogenase-like"/>
    <property type="match status" value="1"/>
</dbReference>
<comment type="caution">
    <text evidence="4">The sequence shown here is derived from an EMBL/GenBank/DDBJ whole genome shotgun (WGS) entry which is preliminary data.</text>
</comment>
<dbReference type="Pfam" id="PF00180">
    <property type="entry name" value="Iso_dh"/>
    <property type="match status" value="1"/>
</dbReference>
<gene>
    <name evidence="4" type="ORF">GCM10023209_12430</name>
</gene>